<reference evidence="1 2" key="1">
    <citation type="submission" date="2024-01" db="EMBL/GenBank/DDBJ databases">
        <title>A draft genome for a cacao thread blight-causing isolate of Paramarasmius palmivorus.</title>
        <authorList>
            <person name="Baruah I.K."/>
            <person name="Bukari Y."/>
            <person name="Amoako-Attah I."/>
            <person name="Meinhardt L.W."/>
            <person name="Bailey B.A."/>
            <person name="Cohen S.P."/>
        </authorList>
    </citation>
    <scope>NUCLEOTIDE SEQUENCE [LARGE SCALE GENOMIC DNA]</scope>
    <source>
        <strain evidence="1 2">GH-12</strain>
    </source>
</reference>
<organism evidence="1 2">
    <name type="scientific">Paramarasmius palmivorus</name>
    <dbReference type="NCBI Taxonomy" id="297713"/>
    <lineage>
        <taxon>Eukaryota</taxon>
        <taxon>Fungi</taxon>
        <taxon>Dikarya</taxon>
        <taxon>Basidiomycota</taxon>
        <taxon>Agaricomycotina</taxon>
        <taxon>Agaricomycetes</taxon>
        <taxon>Agaricomycetidae</taxon>
        <taxon>Agaricales</taxon>
        <taxon>Marasmiineae</taxon>
        <taxon>Marasmiaceae</taxon>
        <taxon>Paramarasmius</taxon>
    </lineage>
</organism>
<dbReference type="Proteomes" id="UP001383192">
    <property type="component" value="Unassembled WGS sequence"/>
</dbReference>
<dbReference type="AlphaFoldDB" id="A0AAW0EBE9"/>
<accession>A0AAW0EBE9</accession>
<evidence type="ECO:0008006" key="3">
    <source>
        <dbReference type="Google" id="ProtNLM"/>
    </source>
</evidence>
<dbReference type="SUPFAM" id="SSF81383">
    <property type="entry name" value="F-box domain"/>
    <property type="match status" value="1"/>
</dbReference>
<proteinExistence type="predicted"/>
<comment type="caution">
    <text evidence="1">The sequence shown here is derived from an EMBL/GenBank/DDBJ whole genome shotgun (WGS) entry which is preliminary data.</text>
</comment>
<name>A0AAW0EBE9_9AGAR</name>
<dbReference type="CDD" id="cd09917">
    <property type="entry name" value="F-box_SF"/>
    <property type="match status" value="1"/>
</dbReference>
<keyword evidence="2" id="KW-1185">Reference proteome</keyword>
<dbReference type="EMBL" id="JAYKXP010000002">
    <property type="protein sequence ID" value="KAK7061061.1"/>
    <property type="molecule type" value="Genomic_DNA"/>
</dbReference>
<sequence length="359" mass="41317">MSPRHISYVRRYRISDDVLVSILEYLDPPSLWRACKAFKRLYQLMMGYQSLRYKYELAFLGMKDGPVTHARVSPLARLQFLTSYRKDWSRLTWAHETRAQIPHGTRAGASGGFLQQIRDHGGSATLELMELPSGRTSRPPASTRHLRYITTPVESMAVDQIQALVVTSHAFSLQGQVEGQVGIQLHFRDLWSFNKHPRARASSYEFSTQMTSRLRRVDIMVCGSKVAITHEFSGGRMKHLIINWYTFDARWLDDEDIQFLDETYLLGVNRKGGVPVVALYNISKASTITLLREFELPQSWDRSIIEFSPNNSPKIRLFLFSECAVLSRSRDANPRYQSKKAIQRTSFGFQLVVHQRVLL</sequence>
<evidence type="ECO:0000313" key="1">
    <source>
        <dbReference type="EMBL" id="KAK7061061.1"/>
    </source>
</evidence>
<gene>
    <name evidence="1" type="ORF">VNI00_000796</name>
</gene>
<protein>
    <recommendedName>
        <fullName evidence="3">F-box domain-containing protein</fullName>
    </recommendedName>
</protein>
<evidence type="ECO:0000313" key="2">
    <source>
        <dbReference type="Proteomes" id="UP001383192"/>
    </source>
</evidence>
<dbReference type="InterPro" id="IPR036047">
    <property type="entry name" value="F-box-like_dom_sf"/>
</dbReference>